<dbReference type="SUPFAM" id="SSF50341">
    <property type="entry name" value="CheW-like"/>
    <property type="match status" value="1"/>
</dbReference>
<evidence type="ECO:0000256" key="8">
    <source>
        <dbReference type="ARBA" id="ARBA00022777"/>
    </source>
</evidence>
<evidence type="ECO:0000256" key="12">
    <source>
        <dbReference type="SAM" id="Coils"/>
    </source>
</evidence>
<dbReference type="EMBL" id="NIBG01000001">
    <property type="protein sequence ID" value="PAB61250.1"/>
    <property type="molecule type" value="Genomic_DNA"/>
</dbReference>
<dbReference type="EC" id="2.7.13.3" evidence="2"/>
<dbReference type="InterPro" id="IPR037052">
    <property type="entry name" value="CheA-like_P2_sf"/>
</dbReference>
<dbReference type="CDD" id="cd00088">
    <property type="entry name" value="HPT"/>
    <property type="match status" value="1"/>
</dbReference>
<evidence type="ECO:0000256" key="11">
    <source>
        <dbReference type="PROSITE-ProRule" id="PRU00110"/>
    </source>
</evidence>
<keyword evidence="12" id="KW-0175">Coiled coil</keyword>
<keyword evidence="8" id="KW-0418">Kinase</keyword>
<dbReference type="SUPFAM" id="SSF47384">
    <property type="entry name" value="Homodimeric domain of signal transducing histidine kinase"/>
    <property type="match status" value="1"/>
</dbReference>
<keyword evidence="6" id="KW-0808">Transferase</keyword>
<comment type="catalytic activity">
    <reaction evidence="1">
        <text>ATP + protein L-histidine = ADP + protein N-phospho-L-histidine.</text>
        <dbReference type="EC" id="2.7.13.3"/>
    </reaction>
</comment>
<dbReference type="Proteomes" id="UP000216024">
    <property type="component" value="Unassembled WGS sequence"/>
</dbReference>
<dbReference type="InterPro" id="IPR003594">
    <property type="entry name" value="HATPase_dom"/>
</dbReference>
<keyword evidence="4" id="KW-0145">Chemotaxis</keyword>
<evidence type="ECO:0000256" key="1">
    <source>
        <dbReference type="ARBA" id="ARBA00000085"/>
    </source>
</evidence>
<evidence type="ECO:0000313" key="18">
    <source>
        <dbReference type="Proteomes" id="UP000216024"/>
    </source>
</evidence>
<dbReference type="OrthoDB" id="9803176at2"/>
<dbReference type="InterPro" id="IPR036061">
    <property type="entry name" value="CheW-like_dom_sf"/>
</dbReference>
<evidence type="ECO:0000256" key="7">
    <source>
        <dbReference type="ARBA" id="ARBA00022741"/>
    </source>
</evidence>
<dbReference type="Gene3D" id="2.30.30.40">
    <property type="entry name" value="SH3 Domains"/>
    <property type="match status" value="1"/>
</dbReference>
<dbReference type="SMART" id="SM00387">
    <property type="entry name" value="HATPase_c"/>
    <property type="match status" value="1"/>
</dbReference>
<name>A0A267MR88_9FIRM</name>
<dbReference type="CDD" id="cd16916">
    <property type="entry name" value="HATPase_CheA-like"/>
    <property type="match status" value="1"/>
</dbReference>
<dbReference type="Pfam" id="PF02518">
    <property type="entry name" value="HATPase_c"/>
    <property type="match status" value="1"/>
</dbReference>
<feature type="domain" description="HPt" evidence="16">
    <location>
        <begin position="1"/>
        <end position="103"/>
    </location>
</feature>
<evidence type="ECO:0000256" key="4">
    <source>
        <dbReference type="ARBA" id="ARBA00022500"/>
    </source>
</evidence>
<dbReference type="SMART" id="SM00260">
    <property type="entry name" value="CheW"/>
    <property type="match status" value="1"/>
</dbReference>
<evidence type="ECO:0000256" key="6">
    <source>
        <dbReference type="ARBA" id="ARBA00022679"/>
    </source>
</evidence>
<evidence type="ECO:0000259" key="14">
    <source>
        <dbReference type="PROSITE" id="PS50109"/>
    </source>
</evidence>
<evidence type="ECO:0000256" key="10">
    <source>
        <dbReference type="ARBA" id="ARBA00023012"/>
    </source>
</evidence>
<dbReference type="CDD" id="cd00731">
    <property type="entry name" value="CheA_reg"/>
    <property type="match status" value="1"/>
</dbReference>
<dbReference type="Gene3D" id="1.10.287.560">
    <property type="entry name" value="Histidine kinase CheA-like, homodimeric domain"/>
    <property type="match status" value="1"/>
</dbReference>
<accession>A0A267MR88</accession>
<dbReference type="RefSeq" id="WP_095130479.1">
    <property type="nucleotide sequence ID" value="NZ_NIBG01000001.1"/>
</dbReference>
<dbReference type="Pfam" id="PF01584">
    <property type="entry name" value="CheW"/>
    <property type="match status" value="1"/>
</dbReference>
<dbReference type="InterPro" id="IPR002545">
    <property type="entry name" value="CheW-lke_dom"/>
</dbReference>
<dbReference type="SMART" id="SM00073">
    <property type="entry name" value="HPT"/>
    <property type="match status" value="1"/>
</dbReference>
<evidence type="ECO:0000256" key="2">
    <source>
        <dbReference type="ARBA" id="ARBA00012438"/>
    </source>
</evidence>
<evidence type="ECO:0000256" key="13">
    <source>
        <dbReference type="SAM" id="MobiDB-lite"/>
    </source>
</evidence>
<sequence length="687" mass="77306">MDINQYLEIFIEESKENLQNMNEALLKLENDKDEIELVHEIFRVAHTLKGMSATMGFGKIAHFTHEMEDILQSVRSGEVRITDNIIDVLFQCLDVLEEYINNIVETGSEGDKDYSHLLVKLHEAINPENSQVVEEVKEEVAATVENTIETTEEVQLNENGRIEIEIDEFTKNAILKSVKDGFNSFKLKIELNQNCMLKSARAFIIFNTLEKDGEIVKANPTVEDIEDENFEYTFELVIISRSDGNEILERIKSISEIENVHIETIMEKAKETVTEPVKETVKAEKKKIEPKKTANKEEKARNSKPKLGKTVRVDIDRLDNLMNLVSELIITRSRLTDMEETTKKQDMNESIEYLERITTNLHDAVMKVRMVPIERVFNRFPRMVRDLSKELGKEISLIMSGEETEVDRTVIDEIGDPLIHLIRNSIDHGIENPEERIKNGKSEIGTVKLIAYPDGNSVVIEVEDDGGGINIDKVKNKAKDNGLITEEQMSTIDDRDALQLLFKSGFSTADKISDISGRGVGLDVVKTKIESLGGAVEVQSTRLRGSKFIIRLPLTLAIIQALLVNVGEEKYAIALNSIKEIVTIKSENIRKIQEQEVVLYRDTTLPLLRMEKILDVSTNEENKEDLIVVVVKKGEQVAGFIVDGLIGQQEIVIKSLGKFLAGINIIAGATILGNGQVALIVDTNSLL</sequence>
<dbReference type="PROSITE" id="PS50109">
    <property type="entry name" value="HIS_KIN"/>
    <property type="match status" value="1"/>
</dbReference>
<dbReference type="InterPro" id="IPR010808">
    <property type="entry name" value="CheA_P2-bd"/>
</dbReference>
<proteinExistence type="predicted"/>
<organism evidence="17 18">
    <name type="scientific">Anaeromicrobium sediminis</name>
    <dbReference type="NCBI Taxonomy" id="1478221"/>
    <lineage>
        <taxon>Bacteria</taxon>
        <taxon>Bacillati</taxon>
        <taxon>Bacillota</taxon>
        <taxon>Clostridia</taxon>
        <taxon>Peptostreptococcales</taxon>
        <taxon>Thermotaleaceae</taxon>
        <taxon>Anaeromicrobium</taxon>
    </lineage>
</organism>
<protein>
    <recommendedName>
        <fullName evidence="3">Chemotaxis protein CheA</fullName>
        <ecNumber evidence="2">2.7.13.3</ecNumber>
    </recommendedName>
</protein>
<keyword evidence="5 11" id="KW-0597">Phosphoprotein</keyword>
<dbReference type="GO" id="GO:0000155">
    <property type="term" value="F:phosphorelay sensor kinase activity"/>
    <property type="evidence" value="ECO:0007669"/>
    <property type="project" value="InterPro"/>
</dbReference>
<keyword evidence="10" id="KW-0902">Two-component regulatory system</keyword>
<dbReference type="InterPro" id="IPR004105">
    <property type="entry name" value="CheA-like_dim"/>
</dbReference>
<dbReference type="SUPFAM" id="SSF55874">
    <property type="entry name" value="ATPase domain of HSP90 chaperone/DNA topoisomerase II/histidine kinase"/>
    <property type="match status" value="1"/>
</dbReference>
<evidence type="ECO:0000256" key="3">
    <source>
        <dbReference type="ARBA" id="ARBA00021495"/>
    </source>
</evidence>
<dbReference type="SUPFAM" id="SSF47226">
    <property type="entry name" value="Histidine-containing phosphotransfer domain, HPT domain"/>
    <property type="match status" value="1"/>
</dbReference>
<evidence type="ECO:0000259" key="15">
    <source>
        <dbReference type="PROSITE" id="PS50851"/>
    </source>
</evidence>
<feature type="coiled-coil region" evidence="12">
    <location>
        <begin position="11"/>
        <end position="38"/>
    </location>
</feature>
<dbReference type="InterPro" id="IPR004358">
    <property type="entry name" value="Sig_transdc_His_kin-like_C"/>
</dbReference>
<dbReference type="Gene3D" id="3.30.70.1110">
    <property type="entry name" value="Histidine kinase CheA-like, P2 response regulator-binding domain"/>
    <property type="match status" value="1"/>
</dbReference>
<dbReference type="GO" id="GO:0005737">
    <property type="term" value="C:cytoplasm"/>
    <property type="evidence" value="ECO:0007669"/>
    <property type="project" value="InterPro"/>
</dbReference>
<comment type="caution">
    <text evidence="17">The sequence shown here is derived from an EMBL/GenBank/DDBJ whole genome shotgun (WGS) entry which is preliminary data.</text>
</comment>
<dbReference type="SMART" id="SM01231">
    <property type="entry name" value="H-kinase_dim"/>
    <property type="match status" value="1"/>
</dbReference>
<dbReference type="PROSITE" id="PS50851">
    <property type="entry name" value="CHEW"/>
    <property type="match status" value="1"/>
</dbReference>
<evidence type="ECO:0000259" key="16">
    <source>
        <dbReference type="PROSITE" id="PS50894"/>
    </source>
</evidence>
<evidence type="ECO:0000256" key="9">
    <source>
        <dbReference type="ARBA" id="ARBA00022840"/>
    </source>
</evidence>
<dbReference type="InterPro" id="IPR037006">
    <property type="entry name" value="CheA-like_homodim_sf"/>
</dbReference>
<dbReference type="InterPro" id="IPR005467">
    <property type="entry name" value="His_kinase_dom"/>
</dbReference>
<gene>
    <name evidence="17" type="ORF">CCE28_02135</name>
</gene>
<keyword evidence="7" id="KW-0547">Nucleotide-binding</keyword>
<dbReference type="InterPro" id="IPR036890">
    <property type="entry name" value="HATPase_C_sf"/>
</dbReference>
<dbReference type="Pfam" id="PF02895">
    <property type="entry name" value="H-kinase_dim"/>
    <property type="match status" value="1"/>
</dbReference>
<dbReference type="GO" id="GO:0006935">
    <property type="term" value="P:chemotaxis"/>
    <property type="evidence" value="ECO:0007669"/>
    <property type="project" value="UniProtKB-KW"/>
</dbReference>
<dbReference type="Pfam" id="PF07194">
    <property type="entry name" value="P2"/>
    <property type="match status" value="1"/>
</dbReference>
<dbReference type="Gene3D" id="3.30.565.10">
    <property type="entry name" value="Histidine kinase-like ATPase, C-terminal domain"/>
    <property type="match status" value="1"/>
</dbReference>
<feature type="domain" description="Histidine kinase" evidence="14">
    <location>
        <begin position="306"/>
        <end position="556"/>
    </location>
</feature>
<dbReference type="InterPro" id="IPR008207">
    <property type="entry name" value="Sig_transdc_His_kin_Hpt_dom"/>
</dbReference>
<dbReference type="PANTHER" id="PTHR43395:SF1">
    <property type="entry name" value="CHEMOTAXIS PROTEIN CHEA"/>
    <property type="match status" value="1"/>
</dbReference>
<dbReference type="PANTHER" id="PTHR43395">
    <property type="entry name" value="SENSOR HISTIDINE KINASE CHEA"/>
    <property type="match status" value="1"/>
</dbReference>
<reference evidence="17 18" key="1">
    <citation type="submission" date="2017-06" db="EMBL/GenBank/DDBJ databases">
        <title>Draft genome sequence of anaerobic fermentative bacterium Anaeromicrobium sediminis DY2726D isolated from West Pacific Ocean sediments.</title>
        <authorList>
            <person name="Zeng X."/>
        </authorList>
    </citation>
    <scope>NUCLEOTIDE SEQUENCE [LARGE SCALE GENOMIC DNA]</scope>
    <source>
        <strain evidence="17 18">DY2726D</strain>
    </source>
</reference>
<dbReference type="Gene3D" id="1.20.120.160">
    <property type="entry name" value="HPT domain"/>
    <property type="match status" value="1"/>
</dbReference>
<keyword evidence="18" id="KW-1185">Reference proteome</keyword>
<dbReference type="SUPFAM" id="SSF55052">
    <property type="entry name" value="CheY-binding domain of CheA"/>
    <property type="match status" value="1"/>
</dbReference>
<dbReference type="PRINTS" id="PR00344">
    <property type="entry name" value="BCTRLSENSOR"/>
</dbReference>
<feature type="modified residue" description="Phosphohistidine" evidence="11">
    <location>
        <position position="46"/>
    </location>
</feature>
<dbReference type="InterPro" id="IPR036097">
    <property type="entry name" value="HisK_dim/P_sf"/>
</dbReference>
<feature type="compositionally biased region" description="Basic and acidic residues" evidence="13">
    <location>
        <begin position="284"/>
        <end position="301"/>
    </location>
</feature>
<evidence type="ECO:0000313" key="17">
    <source>
        <dbReference type="EMBL" id="PAB61250.1"/>
    </source>
</evidence>
<dbReference type="FunFam" id="3.30.565.10:FF:000016">
    <property type="entry name" value="Chemotaxis protein CheA, putative"/>
    <property type="match status" value="1"/>
</dbReference>
<dbReference type="GO" id="GO:0005524">
    <property type="term" value="F:ATP binding"/>
    <property type="evidence" value="ECO:0007669"/>
    <property type="project" value="UniProtKB-KW"/>
</dbReference>
<feature type="domain" description="CheW-like" evidence="15">
    <location>
        <begin position="558"/>
        <end position="687"/>
    </location>
</feature>
<dbReference type="AlphaFoldDB" id="A0A267MR88"/>
<keyword evidence="9" id="KW-0067">ATP-binding</keyword>
<dbReference type="InterPro" id="IPR051315">
    <property type="entry name" value="Bact_Chemotaxis_CheA"/>
</dbReference>
<dbReference type="InterPro" id="IPR036641">
    <property type="entry name" value="HPT_dom_sf"/>
</dbReference>
<dbReference type="PROSITE" id="PS50894">
    <property type="entry name" value="HPT"/>
    <property type="match status" value="1"/>
</dbReference>
<dbReference type="Pfam" id="PF01627">
    <property type="entry name" value="Hpt"/>
    <property type="match status" value="1"/>
</dbReference>
<evidence type="ECO:0000256" key="5">
    <source>
        <dbReference type="ARBA" id="ARBA00022553"/>
    </source>
</evidence>
<dbReference type="InterPro" id="IPR035891">
    <property type="entry name" value="CheY-binding_CheA"/>
</dbReference>
<feature type="region of interest" description="Disordered" evidence="13">
    <location>
        <begin position="284"/>
        <end position="305"/>
    </location>
</feature>